<evidence type="ECO:0000259" key="7">
    <source>
        <dbReference type="Pfam" id="PF00174"/>
    </source>
</evidence>
<dbReference type="GO" id="GO:0008482">
    <property type="term" value="F:sulfite oxidase activity"/>
    <property type="evidence" value="ECO:0007669"/>
    <property type="project" value="TreeGrafter"/>
</dbReference>
<dbReference type="RefSeq" id="WP_129225347.1">
    <property type="nucleotide sequence ID" value="NZ_QYBB01000007.1"/>
</dbReference>
<dbReference type="InterPro" id="IPR008335">
    <property type="entry name" value="Mopterin_OxRdtase_euk"/>
</dbReference>
<evidence type="ECO:0000259" key="8">
    <source>
        <dbReference type="Pfam" id="PF03404"/>
    </source>
</evidence>
<dbReference type="InterPro" id="IPR022407">
    <property type="entry name" value="OxRdtase_Mopterin_BS"/>
</dbReference>
<dbReference type="Proteomes" id="UP000290759">
    <property type="component" value="Unassembled WGS sequence"/>
</dbReference>
<dbReference type="OrthoDB" id="9778777at2"/>
<dbReference type="PROSITE" id="PS00559">
    <property type="entry name" value="MOLYBDOPTERIN_EUK"/>
    <property type="match status" value="1"/>
</dbReference>
<evidence type="ECO:0000256" key="3">
    <source>
        <dbReference type="ARBA" id="ARBA00022617"/>
    </source>
</evidence>
<keyword evidence="6" id="KW-0408">Iron</keyword>
<dbReference type="AlphaFoldDB" id="A0A4Q2UAY2"/>
<feature type="domain" description="Moybdenum cofactor oxidoreductase dimerisation" evidence="8">
    <location>
        <begin position="243"/>
        <end position="360"/>
    </location>
</feature>
<feature type="domain" description="Oxidoreductase molybdopterin-binding" evidence="7">
    <location>
        <begin position="44"/>
        <end position="218"/>
    </location>
</feature>
<protein>
    <submittedName>
        <fullName evidence="9">Molybdopterin oxidoreductase</fullName>
    </submittedName>
</protein>
<proteinExistence type="predicted"/>
<evidence type="ECO:0000313" key="10">
    <source>
        <dbReference type="Proteomes" id="UP000290759"/>
    </source>
</evidence>
<dbReference type="PANTHER" id="PTHR19372:SF7">
    <property type="entry name" value="SULFITE OXIDASE, MITOCHONDRIAL"/>
    <property type="match status" value="1"/>
</dbReference>
<dbReference type="SUPFAM" id="SSF56524">
    <property type="entry name" value="Oxidoreductase molybdopterin-binding domain"/>
    <property type="match status" value="1"/>
</dbReference>
<dbReference type="Pfam" id="PF03404">
    <property type="entry name" value="Mo-co_dimer"/>
    <property type="match status" value="1"/>
</dbReference>
<keyword evidence="4" id="KW-0479">Metal-binding</keyword>
<evidence type="ECO:0000256" key="6">
    <source>
        <dbReference type="ARBA" id="ARBA00023004"/>
    </source>
</evidence>
<comment type="caution">
    <text evidence="9">The sequence shown here is derived from an EMBL/GenBank/DDBJ whole genome shotgun (WGS) entry which is preliminary data.</text>
</comment>
<sequence>MLHLFGKSDDLIVHGRAPFNAEPPLDRLRASFITPQALLYVRCHGDIPALDATHRVSVGGLAATPFDADAAELAARFAPHRVRSVMQCAGNRRADMRAVRPVSGDPWAAGAIGHAEWTGARLADVLRAAGCRDGDGLHVAFESRDVAETPDGPARFGVSIPLSKAMHPDVLVAWAMDGEPLTPEHGFPLRIVVPGYAGVRSPKWLGSITVQDRPSDAFQQAKDYKLFPPDMRPDTEDLSRGFTIDEMPVNSAICVPAPGAALAAGGVAVGGWAAASGRAVVRVDVSGDGGRNWTQAEIEEHDGSPWSWSFWRATLDLPAGEHELCVRAWDAAGQTQPALPDDTWNFKGYLSAAWHRVRVTAA</sequence>
<dbReference type="InterPro" id="IPR000572">
    <property type="entry name" value="OxRdtase_Mopterin-bd_dom"/>
</dbReference>
<keyword evidence="5" id="KW-0560">Oxidoreductase</keyword>
<keyword evidence="3" id="KW-0349">Heme</keyword>
<dbReference type="InterPro" id="IPR014756">
    <property type="entry name" value="Ig_E-set"/>
</dbReference>
<keyword evidence="10" id="KW-1185">Reference proteome</keyword>
<dbReference type="Gene3D" id="3.90.420.10">
    <property type="entry name" value="Oxidoreductase, molybdopterin-binding domain"/>
    <property type="match status" value="1"/>
</dbReference>
<keyword evidence="2" id="KW-0500">Molybdenum</keyword>
<dbReference type="Gene3D" id="2.60.40.650">
    <property type="match status" value="1"/>
</dbReference>
<dbReference type="PRINTS" id="PR00407">
    <property type="entry name" value="EUMOPTERIN"/>
</dbReference>
<reference evidence="9 10" key="2">
    <citation type="submission" date="2019-02" db="EMBL/GenBank/DDBJ databases">
        <title>'Lichenibacterium ramalinii' gen. nov. sp. nov., 'Lichenibacterium minor' gen. nov. sp. nov.</title>
        <authorList>
            <person name="Pankratov T."/>
        </authorList>
    </citation>
    <scope>NUCLEOTIDE SEQUENCE [LARGE SCALE GENOMIC DNA]</scope>
    <source>
        <strain evidence="9 10">RmlP026</strain>
    </source>
</reference>
<comment type="cofactor">
    <cofactor evidence="1">
        <name>Mo-molybdopterin</name>
        <dbReference type="ChEBI" id="CHEBI:71302"/>
    </cofactor>
</comment>
<dbReference type="GO" id="GO:0006790">
    <property type="term" value="P:sulfur compound metabolic process"/>
    <property type="evidence" value="ECO:0007669"/>
    <property type="project" value="TreeGrafter"/>
</dbReference>
<name>A0A4Q2UAY2_9HYPH</name>
<evidence type="ECO:0000313" key="9">
    <source>
        <dbReference type="EMBL" id="RYC32371.1"/>
    </source>
</evidence>
<dbReference type="PANTHER" id="PTHR19372">
    <property type="entry name" value="SULFITE REDUCTASE"/>
    <property type="match status" value="1"/>
</dbReference>
<accession>A0A4Q2UAY2</accession>
<evidence type="ECO:0000256" key="4">
    <source>
        <dbReference type="ARBA" id="ARBA00022723"/>
    </source>
</evidence>
<dbReference type="SUPFAM" id="SSF81296">
    <property type="entry name" value="E set domains"/>
    <property type="match status" value="1"/>
</dbReference>
<evidence type="ECO:0000256" key="1">
    <source>
        <dbReference type="ARBA" id="ARBA00001924"/>
    </source>
</evidence>
<dbReference type="GO" id="GO:0020037">
    <property type="term" value="F:heme binding"/>
    <property type="evidence" value="ECO:0007669"/>
    <property type="project" value="TreeGrafter"/>
</dbReference>
<evidence type="ECO:0000256" key="2">
    <source>
        <dbReference type="ARBA" id="ARBA00022505"/>
    </source>
</evidence>
<dbReference type="Pfam" id="PF00174">
    <property type="entry name" value="Oxidored_molyb"/>
    <property type="match status" value="1"/>
</dbReference>
<dbReference type="EMBL" id="QYBB01000007">
    <property type="protein sequence ID" value="RYC32371.1"/>
    <property type="molecule type" value="Genomic_DNA"/>
</dbReference>
<dbReference type="GO" id="GO:0043546">
    <property type="term" value="F:molybdopterin cofactor binding"/>
    <property type="evidence" value="ECO:0007669"/>
    <property type="project" value="InterPro"/>
</dbReference>
<dbReference type="InterPro" id="IPR036374">
    <property type="entry name" value="OxRdtase_Mopterin-bd_sf"/>
</dbReference>
<organism evidence="9 10">
    <name type="scientific">Lichenibacterium minor</name>
    <dbReference type="NCBI Taxonomy" id="2316528"/>
    <lineage>
        <taxon>Bacteria</taxon>
        <taxon>Pseudomonadati</taxon>
        <taxon>Pseudomonadota</taxon>
        <taxon>Alphaproteobacteria</taxon>
        <taxon>Hyphomicrobiales</taxon>
        <taxon>Lichenihabitantaceae</taxon>
        <taxon>Lichenibacterium</taxon>
    </lineage>
</organism>
<gene>
    <name evidence="9" type="ORF">D3273_08235</name>
</gene>
<dbReference type="GO" id="GO:0030151">
    <property type="term" value="F:molybdenum ion binding"/>
    <property type="evidence" value="ECO:0007669"/>
    <property type="project" value="InterPro"/>
</dbReference>
<dbReference type="InterPro" id="IPR005066">
    <property type="entry name" value="MoCF_OxRdtse_dimer"/>
</dbReference>
<evidence type="ECO:0000256" key="5">
    <source>
        <dbReference type="ARBA" id="ARBA00023002"/>
    </source>
</evidence>
<reference evidence="9 10" key="1">
    <citation type="submission" date="2018-12" db="EMBL/GenBank/DDBJ databases">
        <authorList>
            <person name="Grouzdev D.S."/>
            <person name="Krutkina M.S."/>
        </authorList>
    </citation>
    <scope>NUCLEOTIDE SEQUENCE [LARGE SCALE GENOMIC DNA]</scope>
    <source>
        <strain evidence="9 10">RmlP026</strain>
    </source>
</reference>